<dbReference type="EMBL" id="CH408033">
    <property type="protein sequence ID" value="EAQ86048.1"/>
    <property type="molecule type" value="Genomic_DNA"/>
</dbReference>
<dbReference type="InParanoid" id="Q2GXK3"/>
<dbReference type="GeneID" id="4394470"/>
<evidence type="ECO:0000313" key="3">
    <source>
        <dbReference type="EMBL" id="EAQ86048.1"/>
    </source>
</evidence>
<sequence length="115" mass="12518">MWHVGIFPAIAGLLLALLLVCKRMSSELAVLSGQNVEKESSSECLPIRIGLRPGHTGNQPGPQPSPSLTEPRIAKKVRDAALGLSRDEAFLLGLGIPILKGKCREWRRQPTVWEG</sequence>
<reference evidence="4" key="1">
    <citation type="journal article" date="2015" name="Genome Announc.">
        <title>Draft genome sequence of the cellulolytic fungus Chaetomium globosum.</title>
        <authorList>
            <person name="Cuomo C.A."/>
            <person name="Untereiner W.A."/>
            <person name="Ma L.-J."/>
            <person name="Grabherr M."/>
            <person name="Birren B.W."/>
        </authorList>
    </citation>
    <scope>NUCLEOTIDE SEQUENCE [LARGE SCALE GENOMIC DNA]</scope>
    <source>
        <strain evidence="4">ATCC 6205 / CBS 148.51 / DSM 1962 / NBRC 6347 / NRRL 1970</strain>
    </source>
</reference>
<evidence type="ECO:0000313" key="4">
    <source>
        <dbReference type="Proteomes" id="UP000001056"/>
    </source>
</evidence>
<feature type="region of interest" description="Disordered" evidence="1">
    <location>
        <begin position="48"/>
        <end position="71"/>
    </location>
</feature>
<protein>
    <submittedName>
        <fullName evidence="3">Uncharacterized protein</fullName>
    </submittedName>
</protein>
<dbReference type="Proteomes" id="UP000001056">
    <property type="component" value="Unassembled WGS sequence"/>
</dbReference>
<feature type="signal peptide" evidence="2">
    <location>
        <begin position="1"/>
        <end position="26"/>
    </location>
</feature>
<accession>Q2GXK3</accession>
<dbReference type="AlphaFoldDB" id="Q2GXK3"/>
<keyword evidence="4" id="KW-1185">Reference proteome</keyword>
<evidence type="ECO:0000256" key="1">
    <source>
        <dbReference type="SAM" id="MobiDB-lite"/>
    </source>
</evidence>
<keyword evidence="2" id="KW-0732">Signal</keyword>
<name>Q2GXK3_CHAGB</name>
<feature type="chain" id="PRO_5004208565" evidence="2">
    <location>
        <begin position="27"/>
        <end position="115"/>
    </location>
</feature>
<dbReference type="RefSeq" id="XP_001224957.1">
    <property type="nucleotide sequence ID" value="XM_001224956.1"/>
</dbReference>
<proteinExistence type="predicted"/>
<evidence type="ECO:0000256" key="2">
    <source>
        <dbReference type="SAM" id="SignalP"/>
    </source>
</evidence>
<gene>
    <name evidence="3" type="ORF">CHGG_07301</name>
</gene>
<organism evidence="3 4">
    <name type="scientific">Chaetomium globosum (strain ATCC 6205 / CBS 148.51 / DSM 1962 / NBRC 6347 / NRRL 1970)</name>
    <name type="common">Soil fungus</name>
    <dbReference type="NCBI Taxonomy" id="306901"/>
    <lineage>
        <taxon>Eukaryota</taxon>
        <taxon>Fungi</taxon>
        <taxon>Dikarya</taxon>
        <taxon>Ascomycota</taxon>
        <taxon>Pezizomycotina</taxon>
        <taxon>Sordariomycetes</taxon>
        <taxon>Sordariomycetidae</taxon>
        <taxon>Sordariales</taxon>
        <taxon>Chaetomiaceae</taxon>
        <taxon>Chaetomium</taxon>
    </lineage>
</organism>
<dbReference type="VEuPathDB" id="FungiDB:CHGG_07301"/>
<dbReference type="HOGENOM" id="CLU_2108746_0_0_1"/>